<dbReference type="EMBL" id="BART01002686">
    <property type="protein sequence ID" value="GAG66193.1"/>
    <property type="molecule type" value="Genomic_DNA"/>
</dbReference>
<comment type="caution">
    <text evidence="1">The sequence shown here is derived from an EMBL/GenBank/DDBJ whole genome shotgun (WGS) entry which is preliminary data.</text>
</comment>
<organism evidence="1">
    <name type="scientific">marine sediment metagenome</name>
    <dbReference type="NCBI Taxonomy" id="412755"/>
    <lineage>
        <taxon>unclassified sequences</taxon>
        <taxon>metagenomes</taxon>
        <taxon>ecological metagenomes</taxon>
    </lineage>
</organism>
<gene>
    <name evidence="1" type="ORF">S01H4_07998</name>
</gene>
<evidence type="ECO:0000313" key="1">
    <source>
        <dbReference type="EMBL" id="GAG66193.1"/>
    </source>
</evidence>
<accession>X1A0E1</accession>
<name>X1A0E1_9ZZZZ</name>
<feature type="non-terminal residue" evidence="1">
    <location>
        <position position="46"/>
    </location>
</feature>
<proteinExistence type="predicted"/>
<dbReference type="AlphaFoldDB" id="X1A0E1"/>
<protein>
    <submittedName>
        <fullName evidence="1">Uncharacterized protein</fullName>
    </submittedName>
</protein>
<sequence>MRYGTPKEMLLLQRSAQKEAGLLALQAIAQARVLAKVRDLIWQGER</sequence>
<reference evidence="1" key="1">
    <citation type="journal article" date="2014" name="Front. Microbiol.">
        <title>High frequency of phylogenetically diverse reductive dehalogenase-homologous genes in deep subseafloor sedimentary metagenomes.</title>
        <authorList>
            <person name="Kawai M."/>
            <person name="Futagami T."/>
            <person name="Toyoda A."/>
            <person name="Takaki Y."/>
            <person name="Nishi S."/>
            <person name="Hori S."/>
            <person name="Arai W."/>
            <person name="Tsubouchi T."/>
            <person name="Morono Y."/>
            <person name="Uchiyama I."/>
            <person name="Ito T."/>
            <person name="Fujiyama A."/>
            <person name="Inagaki F."/>
            <person name="Takami H."/>
        </authorList>
    </citation>
    <scope>NUCLEOTIDE SEQUENCE</scope>
    <source>
        <strain evidence="1">Expedition CK06-06</strain>
    </source>
</reference>